<comment type="caution">
    <text evidence="2">The sequence shown here is derived from an EMBL/GenBank/DDBJ whole genome shotgun (WGS) entry which is preliminary data.</text>
</comment>
<protein>
    <submittedName>
        <fullName evidence="2">Uncharacterized protein</fullName>
    </submittedName>
</protein>
<dbReference type="EMBL" id="VSRR010000433">
    <property type="protein sequence ID" value="MPC15522.1"/>
    <property type="molecule type" value="Genomic_DNA"/>
</dbReference>
<reference evidence="2 3" key="1">
    <citation type="submission" date="2019-05" db="EMBL/GenBank/DDBJ databases">
        <title>Another draft genome of Portunus trituberculatus and its Hox gene families provides insights of decapod evolution.</title>
        <authorList>
            <person name="Jeong J.-H."/>
            <person name="Song I."/>
            <person name="Kim S."/>
            <person name="Choi T."/>
            <person name="Kim D."/>
            <person name="Ryu S."/>
            <person name="Kim W."/>
        </authorList>
    </citation>
    <scope>NUCLEOTIDE SEQUENCE [LARGE SCALE GENOMIC DNA]</scope>
    <source>
        <tissue evidence="2">Muscle</tissue>
    </source>
</reference>
<dbReference type="Proteomes" id="UP000324222">
    <property type="component" value="Unassembled WGS sequence"/>
</dbReference>
<evidence type="ECO:0000313" key="3">
    <source>
        <dbReference type="Proteomes" id="UP000324222"/>
    </source>
</evidence>
<proteinExistence type="predicted"/>
<gene>
    <name evidence="2" type="ORF">E2C01_008316</name>
</gene>
<accession>A0A5B7D0F7</accession>
<keyword evidence="3" id="KW-1185">Reference proteome</keyword>
<evidence type="ECO:0000256" key="1">
    <source>
        <dbReference type="SAM" id="Coils"/>
    </source>
</evidence>
<name>A0A5B7D0F7_PORTR</name>
<keyword evidence="1" id="KW-0175">Coiled coil</keyword>
<organism evidence="2 3">
    <name type="scientific">Portunus trituberculatus</name>
    <name type="common">Swimming crab</name>
    <name type="synonym">Neptunus trituberculatus</name>
    <dbReference type="NCBI Taxonomy" id="210409"/>
    <lineage>
        <taxon>Eukaryota</taxon>
        <taxon>Metazoa</taxon>
        <taxon>Ecdysozoa</taxon>
        <taxon>Arthropoda</taxon>
        <taxon>Crustacea</taxon>
        <taxon>Multicrustacea</taxon>
        <taxon>Malacostraca</taxon>
        <taxon>Eumalacostraca</taxon>
        <taxon>Eucarida</taxon>
        <taxon>Decapoda</taxon>
        <taxon>Pleocyemata</taxon>
        <taxon>Brachyura</taxon>
        <taxon>Eubrachyura</taxon>
        <taxon>Portunoidea</taxon>
        <taxon>Portunidae</taxon>
        <taxon>Portuninae</taxon>
        <taxon>Portunus</taxon>
    </lineage>
</organism>
<sequence length="110" mass="13079">MEREMRCMKELISNILEKQDKLTKESIDLKERTEECEKVREVNQVMKEEMEELKRQNGILMATCGEYEETLKCLQGKVQDGTSRVGEIKLEELRNVRKKEQEEEKLNSVR</sequence>
<feature type="coiled-coil region" evidence="1">
    <location>
        <begin position="29"/>
        <end position="63"/>
    </location>
</feature>
<dbReference type="AlphaFoldDB" id="A0A5B7D0F7"/>
<evidence type="ECO:0000313" key="2">
    <source>
        <dbReference type="EMBL" id="MPC15522.1"/>
    </source>
</evidence>